<reference evidence="1" key="1">
    <citation type="submission" date="2014-11" db="EMBL/GenBank/DDBJ databases">
        <authorList>
            <person name="Amaro Gonzalez C."/>
        </authorList>
    </citation>
    <scope>NUCLEOTIDE SEQUENCE</scope>
</reference>
<evidence type="ECO:0000313" key="1">
    <source>
        <dbReference type="EMBL" id="JAH22046.1"/>
    </source>
</evidence>
<accession>A0A0E9QYM9</accession>
<sequence length="19" mass="2093">MQMASLIQVFLKSKQGSPV</sequence>
<reference evidence="1" key="2">
    <citation type="journal article" date="2015" name="Fish Shellfish Immunol.">
        <title>Early steps in the European eel (Anguilla anguilla)-Vibrio vulnificus interaction in the gills: Role of the RtxA13 toxin.</title>
        <authorList>
            <person name="Callol A."/>
            <person name="Pajuelo D."/>
            <person name="Ebbesson L."/>
            <person name="Teles M."/>
            <person name="MacKenzie S."/>
            <person name="Amaro C."/>
        </authorList>
    </citation>
    <scope>NUCLEOTIDE SEQUENCE</scope>
</reference>
<name>A0A0E9QYM9_ANGAN</name>
<dbReference type="EMBL" id="GBXM01086531">
    <property type="protein sequence ID" value="JAH22046.1"/>
    <property type="molecule type" value="Transcribed_RNA"/>
</dbReference>
<protein>
    <submittedName>
        <fullName evidence="1">Uncharacterized protein</fullName>
    </submittedName>
</protein>
<organism evidence="1">
    <name type="scientific">Anguilla anguilla</name>
    <name type="common">European freshwater eel</name>
    <name type="synonym">Muraena anguilla</name>
    <dbReference type="NCBI Taxonomy" id="7936"/>
    <lineage>
        <taxon>Eukaryota</taxon>
        <taxon>Metazoa</taxon>
        <taxon>Chordata</taxon>
        <taxon>Craniata</taxon>
        <taxon>Vertebrata</taxon>
        <taxon>Euteleostomi</taxon>
        <taxon>Actinopterygii</taxon>
        <taxon>Neopterygii</taxon>
        <taxon>Teleostei</taxon>
        <taxon>Anguilliformes</taxon>
        <taxon>Anguillidae</taxon>
        <taxon>Anguilla</taxon>
    </lineage>
</organism>
<proteinExistence type="predicted"/>
<dbReference type="AlphaFoldDB" id="A0A0E9QYM9"/>